<keyword evidence="2" id="KW-0342">GTP-binding</keyword>
<evidence type="ECO:0000313" key="5">
    <source>
        <dbReference type="Proteomes" id="UP001166674"/>
    </source>
</evidence>
<sequence length="236" mass="27104">MVNTVGFGDQITKDNSCKPIVGYIVAQFEAYLQEELKIKHSLFNYHDTRIHACLYFITPVGHSLKSLDMVTMKKLDNKVNSILIIAKADSIAKNELHKFKSKIVSELVSSGIQIYQFPTDEETVAEINATMSMHLLFAVVGSTEEVEIGDKTVKARKYPWGMVQVENENHCDFVKLQEMLISVTMENLQEQTHALNYRLYQCCKLEELIASPSVFRRHMKQKGMHSWENCGRKKKR</sequence>
<dbReference type="PANTHER" id="PTHR18884">
    <property type="entry name" value="SEPTIN"/>
    <property type="match status" value="1"/>
</dbReference>
<keyword evidence="5" id="KW-1185">Reference proteome</keyword>
<evidence type="ECO:0000256" key="1">
    <source>
        <dbReference type="ARBA" id="ARBA00022741"/>
    </source>
</evidence>
<dbReference type="InterPro" id="IPR016491">
    <property type="entry name" value="Septin"/>
</dbReference>
<proteinExistence type="predicted"/>
<organism evidence="4 5">
    <name type="scientific">Sciurus carolinensis</name>
    <name type="common">Eastern gray squirrel</name>
    <dbReference type="NCBI Taxonomy" id="30640"/>
    <lineage>
        <taxon>Eukaryota</taxon>
        <taxon>Metazoa</taxon>
        <taxon>Chordata</taxon>
        <taxon>Craniata</taxon>
        <taxon>Vertebrata</taxon>
        <taxon>Euteleostomi</taxon>
        <taxon>Mammalia</taxon>
        <taxon>Eutheria</taxon>
        <taxon>Euarchontoglires</taxon>
        <taxon>Glires</taxon>
        <taxon>Rodentia</taxon>
        <taxon>Sciuromorpha</taxon>
        <taxon>Sciuridae</taxon>
        <taxon>Sciurinae</taxon>
        <taxon>Sciurini</taxon>
        <taxon>Sciurus</taxon>
    </lineage>
</organism>
<gene>
    <name evidence="4" type="ORF">SUZIE_179580</name>
</gene>
<name>A0AA41N6K6_SCICA</name>
<dbReference type="EMBL" id="JAATJV010395213">
    <property type="protein sequence ID" value="MBZ3884765.1"/>
    <property type="molecule type" value="Genomic_DNA"/>
</dbReference>
<evidence type="ECO:0000313" key="4">
    <source>
        <dbReference type="EMBL" id="MBZ3884765.1"/>
    </source>
</evidence>
<evidence type="ECO:0000259" key="3">
    <source>
        <dbReference type="PROSITE" id="PS51719"/>
    </source>
</evidence>
<dbReference type="GO" id="GO:0005525">
    <property type="term" value="F:GTP binding"/>
    <property type="evidence" value="ECO:0007669"/>
    <property type="project" value="UniProtKB-KW"/>
</dbReference>
<protein>
    <submittedName>
        <fullName evidence="4">Septin-11</fullName>
    </submittedName>
</protein>
<accession>A0AA41N6K6</accession>
<dbReference type="InterPro" id="IPR027417">
    <property type="entry name" value="P-loop_NTPase"/>
</dbReference>
<dbReference type="CDD" id="cd01850">
    <property type="entry name" value="CDC_Septin"/>
    <property type="match status" value="1"/>
</dbReference>
<dbReference type="InterPro" id="IPR030379">
    <property type="entry name" value="G_SEPTIN_dom"/>
</dbReference>
<evidence type="ECO:0000256" key="2">
    <source>
        <dbReference type="ARBA" id="ARBA00023134"/>
    </source>
</evidence>
<dbReference type="Pfam" id="PF00735">
    <property type="entry name" value="Septin"/>
    <property type="match status" value="1"/>
</dbReference>
<keyword evidence="1" id="KW-0547">Nucleotide-binding</keyword>
<dbReference type="AlphaFoldDB" id="A0AA41N6K6"/>
<dbReference type="Gene3D" id="3.40.50.300">
    <property type="entry name" value="P-loop containing nucleotide triphosphate hydrolases"/>
    <property type="match status" value="1"/>
</dbReference>
<dbReference type="Proteomes" id="UP001166674">
    <property type="component" value="Unassembled WGS sequence"/>
</dbReference>
<dbReference type="PIRSF" id="PIRSF006698">
    <property type="entry name" value="Septin"/>
    <property type="match status" value="1"/>
</dbReference>
<reference evidence="4" key="1">
    <citation type="submission" date="2020-03" db="EMBL/GenBank/DDBJ databases">
        <title>Studies in the Genomics of Life Span.</title>
        <authorList>
            <person name="Glass D."/>
        </authorList>
    </citation>
    <scope>NUCLEOTIDE SEQUENCE</scope>
    <source>
        <strain evidence="4">SUZIE</strain>
        <tissue evidence="4">Muscle</tissue>
    </source>
</reference>
<feature type="domain" description="Septin-type G" evidence="3">
    <location>
        <begin position="1"/>
        <end position="207"/>
    </location>
</feature>
<dbReference type="PROSITE" id="PS51719">
    <property type="entry name" value="G_SEPTIN"/>
    <property type="match status" value="1"/>
</dbReference>
<comment type="caution">
    <text evidence="4">The sequence shown here is derived from an EMBL/GenBank/DDBJ whole genome shotgun (WGS) entry which is preliminary data.</text>
</comment>
<dbReference type="SUPFAM" id="SSF52540">
    <property type="entry name" value="P-loop containing nucleoside triphosphate hydrolases"/>
    <property type="match status" value="1"/>
</dbReference>